<dbReference type="Gene3D" id="3.40.1480.10">
    <property type="entry name" value="MOFRL domain"/>
    <property type="match status" value="1"/>
</dbReference>
<dbReference type="WBParaSite" id="SPAL_0001076700.1">
    <property type="protein sequence ID" value="SPAL_0001076700.1"/>
    <property type="gene ID" value="SPAL_0001076700"/>
</dbReference>
<reference evidence="5" key="1">
    <citation type="submission" date="2017-02" db="UniProtKB">
        <authorList>
            <consortium name="WormBaseParasite"/>
        </authorList>
    </citation>
    <scope>IDENTIFICATION</scope>
</reference>
<dbReference type="Gene3D" id="3.40.50.10180">
    <property type="entry name" value="Glycerate kinase, MOFRL-like N-terminal domain"/>
    <property type="match status" value="1"/>
</dbReference>
<accession>A0A0N5BYA6</accession>
<dbReference type="InterPro" id="IPR039760">
    <property type="entry name" value="MOFRL_protein"/>
</dbReference>
<dbReference type="GO" id="GO:0008887">
    <property type="term" value="F:glycerate kinase activity"/>
    <property type="evidence" value="ECO:0007669"/>
    <property type="project" value="InterPro"/>
</dbReference>
<dbReference type="InterPro" id="IPR038614">
    <property type="entry name" value="GK_N_sf"/>
</dbReference>
<evidence type="ECO:0000259" key="2">
    <source>
        <dbReference type="Pfam" id="PF05161"/>
    </source>
</evidence>
<dbReference type="InterPro" id="IPR037035">
    <property type="entry name" value="GK-like_C_sf"/>
</dbReference>
<dbReference type="InterPro" id="IPR025286">
    <property type="entry name" value="MOFRL_assoc_dom"/>
</dbReference>
<dbReference type="InterPro" id="IPR007835">
    <property type="entry name" value="MOFRL"/>
</dbReference>
<comment type="similarity">
    <text evidence="1">Belongs to the glycerate kinase type-2 family.</text>
</comment>
<dbReference type="Proteomes" id="UP000046392">
    <property type="component" value="Unplaced"/>
</dbReference>
<organism evidence="4 5">
    <name type="scientific">Strongyloides papillosus</name>
    <name type="common">Intestinal threadworm</name>
    <dbReference type="NCBI Taxonomy" id="174720"/>
    <lineage>
        <taxon>Eukaryota</taxon>
        <taxon>Metazoa</taxon>
        <taxon>Ecdysozoa</taxon>
        <taxon>Nematoda</taxon>
        <taxon>Chromadorea</taxon>
        <taxon>Rhabditida</taxon>
        <taxon>Tylenchina</taxon>
        <taxon>Panagrolaimomorpha</taxon>
        <taxon>Strongyloidoidea</taxon>
        <taxon>Strongyloididae</taxon>
        <taxon>Strongyloides</taxon>
    </lineage>
</organism>
<dbReference type="GO" id="GO:0005737">
    <property type="term" value="C:cytoplasm"/>
    <property type="evidence" value="ECO:0007669"/>
    <property type="project" value="TreeGrafter"/>
</dbReference>
<feature type="domain" description="MOFRL" evidence="2">
    <location>
        <begin position="311"/>
        <end position="444"/>
    </location>
</feature>
<evidence type="ECO:0000256" key="1">
    <source>
        <dbReference type="ARBA" id="ARBA00005393"/>
    </source>
</evidence>
<proteinExistence type="inferred from homology"/>
<dbReference type="PANTHER" id="PTHR12227">
    <property type="entry name" value="GLYCERATE KINASE"/>
    <property type="match status" value="1"/>
</dbReference>
<name>A0A0N5BYA6_STREA</name>
<evidence type="ECO:0000313" key="4">
    <source>
        <dbReference type="Proteomes" id="UP000046392"/>
    </source>
</evidence>
<feature type="domain" description="MOFRL-associated" evidence="3">
    <location>
        <begin position="2"/>
        <end position="178"/>
    </location>
</feature>
<dbReference type="AlphaFoldDB" id="A0A0N5BYA6"/>
<dbReference type="SUPFAM" id="SSF82544">
    <property type="entry name" value="GckA/TtuD-like"/>
    <property type="match status" value="1"/>
</dbReference>
<evidence type="ECO:0000259" key="3">
    <source>
        <dbReference type="Pfam" id="PF13660"/>
    </source>
</evidence>
<dbReference type="PANTHER" id="PTHR12227:SF0">
    <property type="entry name" value="GLYCERATE KINASE"/>
    <property type="match status" value="1"/>
</dbReference>
<protein>
    <submittedName>
        <fullName evidence="5">Glycerate kinase</fullName>
    </submittedName>
</protein>
<dbReference type="STRING" id="174720.A0A0N5BYA6"/>
<dbReference type="Pfam" id="PF05161">
    <property type="entry name" value="MOFRL"/>
    <property type="match status" value="1"/>
</dbReference>
<evidence type="ECO:0000313" key="5">
    <source>
        <dbReference type="WBParaSite" id="SPAL_0001076700.1"/>
    </source>
</evidence>
<sequence length="455" mass="50659">MIAFGKAAFPMIIGAESELGKYVLSSIASIPYDVNIPKVANLKTIFFKGGKNNLPDKGSLEATNQINNFINNIPKDDVVLILISGGGSALLPAPIPGVTLEEKSSITKLVAAHSADIRQLNIIRQSLSTMKGGQLAEKLYPRKVISLILSDIVGDPIQYIASGPTYISESIEGESRRIRRYKEAIGVLKELNLFSNISPHILEAMKIYAYDKDNMEDKTLLNDGRVRNYIIGNNMKGLQILRDNLMSLPCDYCLDDVAIVTDSLEGDVEVLAKNYCIVIKKFLEYGKIDLSSINSTIKPYKIKSNQTKIGFLFGGEWVIKLNKNNKNGIGGRNQHLVLEILSNLINQIHDSSVLEKRNFKLLSFNTDGFDGPTLAAGAMIDGKDLIYFLSQNSNDNYKEIVNDDFTILNITTHLANRNSFKFWEKYKNSRNHIVTGRTNTNFMDITILILEILSN</sequence>
<dbReference type="Pfam" id="PF13660">
    <property type="entry name" value="DUF4147"/>
    <property type="match status" value="1"/>
</dbReference>
<keyword evidence="4" id="KW-1185">Reference proteome</keyword>